<reference evidence="2" key="1">
    <citation type="journal article" date="2020" name="Stud. Mycol.">
        <title>101 Dothideomycetes genomes: a test case for predicting lifestyles and emergence of pathogens.</title>
        <authorList>
            <person name="Haridas S."/>
            <person name="Albert R."/>
            <person name="Binder M."/>
            <person name="Bloem J."/>
            <person name="Labutti K."/>
            <person name="Salamov A."/>
            <person name="Andreopoulos B."/>
            <person name="Baker S."/>
            <person name="Barry K."/>
            <person name="Bills G."/>
            <person name="Bluhm B."/>
            <person name="Cannon C."/>
            <person name="Castanera R."/>
            <person name="Culley D."/>
            <person name="Daum C."/>
            <person name="Ezra D."/>
            <person name="Gonzalez J."/>
            <person name="Henrissat B."/>
            <person name="Kuo A."/>
            <person name="Liang C."/>
            <person name="Lipzen A."/>
            <person name="Lutzoni F."/>
            <person name="Magnuson J."/>
            <person name="Mondo S."/>
            <person name="Nolan M."/>
            <person name="Ohm R."/>
            <person name="Pangilinan J."/>
            <person name="Park H.-J."/>
            <person name="Ramirez L."/>
            <person name="Alfaro M."/>
            <person name="Sun H."/>
            <person name="Tritt A."/>
            <person name="Yoshinaga Y."/>
            <person name="Zwiers L.-H."/>
            <person name="Turgeon B."/>
            <person name="Goodwin S."/>
            <person name="Spatafora J."/>
            <person name="Crous P."/>
            <person name="Grigoriev I."/>
        </authorList>
    </citation>
    <scope>NUCLEOTIDE SEQUENCE</scope>
    <source>
        <strain evidence="2">CBS 627.86</strain>
    </source>
</reference>
<sequence>MKLITILLAIFAVLVAATPAPAPQVKAEGEGAEIEIDFLGEYCKPIESCNITEADLKGSTGQEDIAAPPPISVICVACSIAWDKCQIRNKNNNPWQACHNELCRNADCRRCGFWDCHNWGWRKE</sequence>
<protein>
    <submittedName>
        <fullName evidence="2">Uncharacterized protein</fullName>
    </submittedName>
</protein>
<dbReference type="AlphaFoldDB" id="A0A6A5YUP8"/>
<evidence type="ECO:0000313" key="2">
    <source>
        <dbReference type="EMBL" id="KAF2110623.1"/>
    </source>
</evidence>
<feature type="signal peptide" evidence="1">
    <location>
        <begin position="1"/>
        <end position="17"/>
    </location>
</feature>
<dbReference type="Proteomes" id="UP000799770">
    <property type="component" value="Unassembled WGS sequence"/>
</dbReference>
<name>A0A6A5YUP8_9PLEO</name>
<accession>A0A6A5YUP8</accession>
<keyword evidence="1" id="KW-0732">Signal</keyword>
<gene>
    <name evidence="2" type="ORF">BDV96DRAFT_650736</name>
</gene>
<feature type="chain" id="PRO_5025695185" evidence="1">
    <location>
        <begin position="18"/>
        <end position="124"/>
    </location>
</feature>
<evidence type="ECO:0000313" key="3">
    <source>
        <dbReference type="Proteomes" id="UP000799770"/>
    </source>
</evidence>
<dbReference type="EMBL" id="ML977337">
    <property type="protein sequence ID" value="KAF2110623.1"/>
    <property type="molecule type" value="Genomic_DNA"/>
</dbReference>
<keyword evidence="3" id="KW-1185">Reference proteome</keyword>
<evidence type="ECO:0000256" key="1">
    <source>
        <dbReference type="SAM" id="SignalP"/>
    </source>
</evidence>
<organism evidence="2 3">
    <name type="scientific">Lophiotrema nucula</name>
    <dbReference type="NCBI Taxonomy" id="690887"/>
    <lineage>
        <taxon>Eukaryota</taxon>
        <taxon>Fungi</taxon>
        <taxon>Dikarya</taxon>
        <taxon>Ascomycota</taxon>
        <taxon>Pezizomycotina</taxon>
        <taxon>Dothideomycetes</taxon>
        <taxon>Pleosporomycetidae</taxon>
        <taxon>Pleosporales</taxon>
        <taxon>Lophiotremataceae</taxon>
        <taxon>Lophiotrema</taxon>
    </lineage>
</organism>
<proteinExistence type="predicted"/>